<feature type="transmembrane region" description="Helical" evidence="1">
    <location>
        <begin position="98"/>
        <end position="116"/>
    </location>
</feature>
<feature type="transmembrane region" description="Helical" evidence="1">
    <location>
        <begin position="7"/>
        <end position="22"/>
    </location>
</feature>
<feature type="transmembrane region" description="Helical" evidence="1">
    <location>
        <begin position="42"/>
        <end position="60"/>
    </location>
</feature>
<dbReference type="Pfam" id="PF20134">
    <property type="entry name" value="DUF6524"/>
    <property type="match status" value="1"/>
</dbReference>
<gene>
    <name evidence="2" type="ORF">IZ6_17770</name>
</gene>
<organism evidence="2 3">
    <name type="scientific">Terrihabitans soli</name>
    <dbReference type="NCBI Taxonomy" id="708113"/>
    <lineage>
        <taxon>Bacteria</taxon>
        <taxon>Pseudomonadati</taxon>
        <taxon>Pseudomonadota</taxon>
        <taxon>Alphaproteobacteria</taxon>
        <taxon>Hyphomicrobiales</taxon>
        <taxon>Terrihabitans</taxon>
    </lineage>
</organism>
<evidence type="ECO:0000313" key="2">
    <source>
        <dbReference type="EMBL" id="BCJ91042.1"/>
    </source>
</evidence>
<evidence type="ECO:0000313" key="3">
    <source>
        <dbReference type="Proteomes" id="UP000515317"/>
    </source>
</evidence>
<keyword evidence="3" id="KW-1185">Reference proteome</keyword>
<reference evidence="2 3" key="1">
    <citation type="submission" date="2020-08" db="EMBL/GenBank/DDBJ databases">
        <title>Genome sequence of Rhizobiales bacterium strain IZ6.</title>
        <authorList>
            <person name="Nakai R."/>
            <person name="Naganuma T."/>
        </authorList>
    </citation>
    <scope>NUCLEOTIDE SEQUENCE [LARGE SCALE GENOMIC DNA]</scope>
    <source>
        <strain evidence="2 3">IZ6</strain>
    </source>
</reference>
<accession>A0A6S6QUV5</accession>
<dbReference type="EMBL" id="AP023361">
    <property type="protein sequence ID" value="BCJ91042.1"/>
    <property type="molecule type" value="Genomic_DNA"/>
</dbReference>
<proteinExistence type="predicted"/>
<sequence>MLQRIPFWGWFVITLVWCYLLVNPTGFSLTDLWLNADTLNNPILWLLTLIVTVPLFLFIWHTLKTFSFFGFLLYFVIVGVSLWALTLLVLPGDLLETVGYWGQWVAAALLTLGLRFGKIRRDITSTVPVDEQEE</sequence>
<dbReference type="RefSeq" id="WP_222874723.1">
    <property type="nucleotide sequence ID" value="NZ_AP023361.1"/>
</dbReference>
<feature type="transmembrane region" description="Helical" evidence="1">
    <location>
        <begin position="72"/>
        <end position="92"/>
    </location>
</feature>
<dbReference type="Proteomes" id="UP000515317">
    <property type="component" value="Chromosome"/>
</dbReference>
<name>A0A6S6QUV5_9HYPH</name>
<dbReference type="AlphaFoldDB" id="A0A6S6QUV5"/>
<keyword evidence="1" id="KW-0472">Membrane</keyword>
<protein>
    <submittedName>
        <fullName evidence="2">Uncharacterized protein</fullName>
    </submittedName>
</protein>
<keyword evidence="1" id="KW-1133">Transmembrane helix</keyword>
<dbReference type="InterPro" id="IPR045387">
    <property type="entry name" value="DUF6524"/>
</dbReference>
<dbReference type="KEGG" id="tso:IZ6_17770"/>
<keyword evidence="1" id="KW-0812">Transmembrane</keyword>
<evidence type="ECO:0000256" key="1">
    <source>
        <dbReference type="SAM" id="Phobius"/>
    </source>
</evidence>